<evidence type="ECO:0000256" key="2">
    <source>
        <dbReference type="ARBA" id="ARBA00007886"/>
    </source>
</evidence>
<sequence>MRLFMAAIVIAITAFTLTGCWNRVELTDWGFVQAAAIDQTDDGKISLTTHIYKPNGDSSGQGSPGKSYIDIVTNSNTLLGASRDATTELGRKLQWSHMQVLLISEEIAKSREIHKILDFFSRDHEPRGSISILITEGRAGDYLHIQPLIENTMGQQLKKIEEHASKLSAKTLEMSITDLTIQAHEEGPSGIVVPYATISLMPKEGVSIAGLAVLNFPERKMSSLIPPAHTPYLLMLMNKFKGGIIDIPCSKESDKKVETSDSFEVIQVQTKVNPIINGDSLAVKFIITVEGAVGELNCSEVVTKEEVNKFRTKIKRVTEERLRKTITLLQQQKTDVLGIGIHMYRTHNQLWKKWKPDWEERFSHINFTVEVDVKLMNTGMNAAKPYFKR</sequence>
<dbReference type="RefSeq" id="WP_209971854.1">
    <property type="nucleotide sequence ID" value="NZ_JAGGLB010000007.1"/>
</dbReference>
<proteinExistence type="inferred from homology"/>
<keyword evidence="3" id="KW-0309">Germination</keyword>
<evidence type="ECO:0000259" key="8">
    <source>
        <dbReference type="Pfam" id="PF05504"/>
    </source>
</evidence>
<dbReference type="PANTHER" id="PTHR35789">
    <property type="entry name" value="SPORE GERMINATION PROTEIN B3"/>
    <property type="match status" value="1"/>
</dbReference>
<evidence type="ECO:0000256" key="1">
    <source>
        <dbReference type="ARBA" id="ARBA00004635"/>
    </source>
</evidence>
<gene>
    <name evidence="10" type="ORF">J2Z66_002723</name>
</gene>
<feature type="domain" description="Spore germination protein N-terminal" evidence="9">
    <location>
        <begin position="22"/>
        <end position="197"/>
    </location>
</feature>
<name>A0ABS4IU49_9BACL</name>
<dbReference type="PANTHER" id="PTHR35789:SF1">
    <property type="entry name" value="SPORE GERMINATION PROTEIN B3"/>
    <property type="match status" value="1"/>
</dbReference>
<comment type="similarity">
    <text evidence="2">Belongs to the GerABKC lipoprotein family.</text>
</comment>
<evidence type="ECO:0000256" key="5">
    <source>
        <dbReference type="ARBA" id="ARBA00023136"/>
    </source>
</evidence>
<organism evidence="10 11">
    <name type="scientific">Paenibacillus eucommiae</name>
    <dbReference type="NCBI Taxonomy" id="1355755"/>
    <lineage>
        <taxon>Bacteria</taxon>
        <taxon>Bacillati</taxon>
        <taxon>Bacillota</taxon>
        <taxon>Bacilli</taxon>
        <taxon>Bacillales</taxon>
        <taxon>Paenibacillaceae</taxon>
        <taxon>Paenibacillus</taxon>
    </lineage>
</organism>
<dbReference type="Pfam" id="PF05504">
    <property type="entry name" value="Spore_GerAC"/>
    <property type="match status" value="1"/>
</dbReference>
<evidence type="ECO:0000256" key="3">
    <source>
        <dbReference type="ARBA" id="ARBA00022544"/>
    </source>
</evidence>
<evidence type="ECO:0000256" key="6">
    <source>
        <dbReference type="ARBA" id="ARBA00023139"/>
    </source>
</evidence>
<comment type="caution">
    <text evidence="10">The sequence shown here is derived from an EMBL/GenBank/DDBJ whole genome shotgun (WGS) entry which is preliminary data.</text>
</comment>
<evidence type="ECO:0000313" key="10">
    <source>
        <dbReference type="EMBL" id="MBP1991116.1"/>
    </source>
</evidence>
<evidence type="ECO:0000256" key="4">
    <source>
        <dbReference type="ARBA" id="ARBA00022729"/>
    </source>
</evidence>
<dbReference type="EMBL" id="JAGGLB010000007">
    <property type="protein sequence ID" value="MBP1991116.1"/>
    <property type="molecule type" value="Genomic_DNA"/>
</dbReference>
<dbReference type="Gene3D" id="6.20.190.10">
    <property type="entry name" value="Nutrient germinant receptor protein C, domain 1"/>
    <property type="match status" value="1"/>
</dbReference>
<keyword evidence="11" id="KW-1185">Reference proteome</keyword>
<keyword evidence="4" id="KW-0732">Signal</keyword>
<dbReference type="Pfam" id="PF25198">
    <property type="entry name" value="Spore_GerAC_N"/>
    <property type="match status" value="1"/>
</dbReference>
<dbReference type="InterPro" id="IPR038501">
    <property type="entry name" value="Spore_GerAC_C_sf"/>
</dbReference>
<evidence type="ECO:0000313" key="11">
    <source>
        <dbReference type="Proteomes" id="UP001519287"/>
    </source>
</evidence>
<dbReference type="InterPro" id="IPR057336">
    <property type="entry name" value="GerAC_N"/>
</dbReference>
<keyword evidence="6" id="KW-0564">Palmitate</keyword>
<accession>A0ABS4IU49</accession>
<dbReference type="NCBIfam" id="TIGR02887">
    <property type="entry name" value="spore_ger_x_C"/>
    <property type="match status" value="1"/>
</dbReference>
<dbReference type="InterPro" id="IPR046953">
    <property type="entry name" value="Spore_GerAC-like_C"/>
</dbReference>
<dbReference type="PROSITE" id="PS51257">
    <property type="entry name" value="PROKAR_LIPOPROTEIN"/>
    <property type="match status" value="1"/>
</dbReference>
<evidence type="ECO:0000256" key="7">
    <source>
        <dbReference type="ARBA" id="ARBA00023288"/>
    </source>
</evidence>
<protein>
    <submittedName>
        <fullName evidence="10">Spore germination protein KC</fullName>
    </submittedName>
</protein>
<reference evidence="10 11" key="1">
    <citation type="submission" date="2021-03" db="EMBL/GenBank/DDBJ databases">
        <title>Genomic Encyclopedia of Type Strains, Phase IV (KMG-IV): sequencing the most valuable type-strain genomes for metagenomic binning, comparative biology and taxonomic classification.</title>
        <authorList>
            <person name="Goeker M."/>
        </authorList>
    </citation>
    <scope>NUCLEOTIDE SEQUENCE [LARGE SCALE GENOMIC DNA]</scope>
    <source>
        <strain evidence="10 11">DSM 26048</strain>
    </source>
</reference>
<comment type="subcellular location">
    <subcellularLocation>
        <location evidence="1">Membrane</location>
        <topology evidence="1">Lipid-anchor</topology>
    </subcellularLocation>
</comment>
<keyword evidence="7" id="KW-0449">Lipoprotein</keyword>
<feature type="domain" description="Spore germination GerAC-like C-terminal" evidence="8">
    <location>
        <begin position="210"/>
        <end position="379"/>
    </location>
</feature>
<dbReference type="Proteomes" id="UP001519287">
    <property type="component" value="Unassembled WGS sequence"/>
</dbReference>
<dbReference type="Gene3D" id="3.30.300.210">
    <property type="entry name" value="Nutrient germinant receptor protein C, domain 3"/>
    <property type="match status" value="1"/>
</dbReference>
<dbReference type="InterPro" id="IPR008844">
    <property type="entry name" value="Spore_GerAC-like"/>
</dbReference>
<keyword evidence="5" id="KW-0472">Membrane</keyword>
<evidence type="ECO:0000259" key="9">
    <source>
        <dbReference type="Pfam" id="PF25198"/>
    </source>
</evidence>